<organism evidence="1 2">
    <name type="scientific">Owenweeksia hongkongensis (strain DSM 17368 / CIP 108786 / JCM 12287 / NRRL B-23963 / UST20020801)</name>
    <dbReference type="NCBI Taxonomy" id="926562"/>
    <lineage>
        <taxon>Bacteria</taxon>
        <taxon>Pseudomonadati</taxon>
        <taxon>Bacteroidota</taxon>
        <taxon>Flavobacteriia</taxon>
        <taxon>Flavobacteriales</taxon>
        <taxon>Owenweeksiaceae</taxon>
        <taxon>Owenweeksia</taxon>
    </lineage>
</organism>
<keyword evidence="2" id="KW-1185">Reference proteome</keyword>
<dbReference type="HOGENOM" id="CLU_093818_0_0_10"/>
<reference evidence="1 2" key="1">
    <citation type="journal article" date="2012" name="Stand. Genomic Sci.">
        <title>Genome sequence of the orange-pigmented seawater bacterium Owenweeksia hongkongensis type strain (UST20020801(T)).</title>
        <authorList>
            <person name="Riedel T."/>
            <person name="Held B."/>
            <person name="Nolan M."/>
            <person name="Lucas S."/>
            <person name="Lapidus A."/>
            <person name="Tice H."/>
            <person name="Del Rio T.G."/>
            <person name="Cheng J.F."/>
            <person name="Han C."/>
            <person name="Tapia R."/>
            <person name="Goodwin L.A."/>
            <person name="Pitluck S."/>
            <person name="Liolios K."/>
            <person name="Mavromatis K."/>
            <person name="Pagani I."/>
            <person name="Ivanova N."/>
            <person name="Mikhailova N."/>
            <person name="Pati A."/>
            <person name="Chen A."/>
            <person name="Palaniappan K."/>
            <person name="Rohde M."/>
            <person name="Tindall B.J."/>
            <person name="Detter J.C."/>
            <person name="Goker M."/>
            <person name="Woyke T."/>
            <person name="Bristow J."/>
            <person name="Eisen J.A."/>
            <person name="Markowitz V."/>
            <person name="Hugenholtz P."/>
            <person name="Klenk H.P."/>
            <person name="Kyrpides N.C."/>
        </authorList>
    </citation>
    <scope>NUCLEOTIDE SEQUENCE</scope>
    <source>
        <strain evidence="2">DSM 17368 / JCM 12287 / NRRL B-23963</strain>
    </source>
</reference>
<dbReference type="InterPro" id="IPR007433">
    <property type="entry name" value="DUF481"/>
</dbReference>
<evidence type="ECO:0000313" key="1">
    <source>
        <dbReference type="EMBL" id="AEV32764.1"/>
    </source>
</evidence>
<dbReference type="KEGG" id="oho:Oweho_1784"/>
<protein>
    <recommendedName>
        <fullName evidence="3">Salt-induced outer membrane protein</fullName>
    </recommendedName>
</protein>
<dbReference type="Pfam" id="PF04338">
    <property type="entry name" value="DUF481"/>
    <property type="match status" value="1"/>
</dbReference>
<dbReference type="Proteomes" id="UP000005631">
    <property type="component" value="Chromosome"/>
</dbReference>
<dbReference type="eggNOG" id="COG3137">
    <property type="taxonomic scope" value="Bacteria"/>
</dbReference>
<accession>G8R149</accession>
<evidence type="ECO:0008006" key="3">
    <source>
        <dbReference type="Google" id="ProtNLM"/>
    </source>
</evidence>
<sequence length="252" mass="29731">MLKRIVVFTLLFFCSVPLYSQIVNIESLRSAADSNGWYGVENFNVTYTKNTKELFELNNNFTAQYKQDKSTWLFLNTWDVSIAADEKLEQNLLFHARYGYQQNGWLTYEALAQYQQNRPLRIRDRVLSGGGTRFTLFEKPSRKGYLGTLILYEYENELDNNIERHDPRFSAYLSAYLAKKDRLQWSTTIYYQPRIDYWEDFRTSIQTQLKLGIIKKLFFVSTLNMTYDAFPVQDPDIPNLTVKWVNGLALTF</sequence>
<dbReference type="RefSeq" id="WP_014202120.1">
    <property type="nucleotide sequence ID" value="NC_016599.1"/>
</dbReference>
<proteinExistence type="predicted"/>
<dbReference type="AlphaFoldDB" id="G8R149"/>
<name>G8R149_OWEHD</name>
<dbReference type="OrthoDB" id="5333575at2"/>
<evidence type="ECO:0000313" key="2">
    <source>
        <dbReference type="Proteomes" id="UP000005631"/>
    </source>
</evidence>
<dbReference type="STRING" id="926562.Oweho_1784"/>
<gene>
    <name evidence="1" type="ordered locus">Oweho_1784</name>
</gene>
<dbReference type="EMBL" id="CP003156">
    <property type="protein sequence ID" value="AEV32764.1"/>
    <property type="molecule type" value="Genomic_DNA"/>
</dbReference>